<organism evidence="2">
    <name type="scientific">marine sediment metagenome</name>
    <dbReference type="NCBI Taxonomy" id="412755"/>
    <lineage>
        <taxon>unclassified sequences</taxon>
        <taxon>metagenomes</taxon>
        <taxon>ecological metagenomes</taxon>
    </lineage>
</organism>
<feature type="transmembrane region" description="Helical" evidence="1">
    <location>
        <begin position="63"/>
        <end position="81"/>
    </location>
</feature>
<dbReference type="EMBL" id="BART01015449">
    <property type="protein sequence ID" value="GAG84609.1"/>
    <property type="molecule type" value="Genomic_DNA"/>
</dbReference>
<protein>
    <submittedName>
        <fullName evidence="2">Uncharacterized protein</fullName>
    </submittedName>
</protein>
<keyword evidence="1" id="KW-1133">Transmembrane helix</keyword>
<keyword evidence="1" id="KW-0812">Transmembrane</keyword>
<feature type="transmembrane region" description="Helical" evidence="1">
    <location>
        <begin position="12"/>
        <end position="32"/>
    </location>
</feature>
<feature type="transmembrane region" description="Helical" evidence="1">
    <location>
        <begin position="38"/>
        <end position="56"/>
    </location>
</feature>
<comment type="caution">
    <text evidence="2">The sequence shown here is derived from an EMBL/GenBank/DDBJ whole genome shotgun (WGS) entry which is preliminary data.</text>
</comment>
<gene>
    <name evidence="2" type="ORF">S01H4_29994</name>
</gene>
<evidence type="ECO:0000256" key="1">
    <source>
        <dbReference type="SAM" id="Phobius"/>
    </source>
</evidence>
<reference evidence="2" key="1">
    <citation type="journal article" date="2014" name="Front. Microbiol.">
        <title>High frequency of phylogenetically diverse reductive dehalogenase-homologous genes in deep subseafloor sedimentary metagenomes.</title>
        <authorList>
            <person name="Kawai M."/>
            <person name="Futagami T."/>
            <person name="Toyoda A."/>
            <person name="Takaki Y."/>
            <person name="Nishi S."/>
            <person name="Hori S."/>
            <person name="Arai W."/>
            <person name="Tsubouchi T."/>
            <person name="Morono Y."/>
            <person name="Uchiyama I."/>
            <person name="Ito T."/>
            <person name="Fujiyama A."/>
            <person name="Inagaki F."/>
            <person name="Takami H."/>
        </authorList>
    </citation>
    <scope>NUCLEOTIDE SEQUENCE</scope>
    <source>
        <strain evidence="2">Expedition CK06-06</strain>
    </source>
</reference>
<proteinExistence type="predicted"/>
<keyword evidence="1" id="KW-0472">Membrane</keyword>
<evidence type="ECO:0000313" key="2">
    <source>
        <dbReference type="EMBL" id="GAG84609.1"/>
    </source>
</evidence>
<name>X1APG0_9ZZZZ</name>
<accession>X1APG0</accession>
<dbReference type="AlphaFoldDB" id="X1APG0"/>
<feature type="non-terminal residue" evidence="2">
    <location>
        <position position="144"/>
    </location>
</feature>
<sequence>MAKEKQEKKKSALFWRILKWIGLGLLTLLLIVAVIFQAPWKVITLLVIILAACTVLPKPVRKWFWLTAGVVVIALIIWVFLPERDGDWRPYTFDEELAAIEAKRAIPEEENAATIYNALLESYDSNAIYPDFLDRELDDSTRSE</sequence>